<reference evidence="10 11" key="1">
    <citation type="submission" date="2013-03" db="EMBL/GenBank/DDBJ databases">
        <title>The Genome Sequence of Cladophialophora carrionii CBS 160.54.</title>
        <authorList>
            <consortium name="The Broad Institute Genomics Platform"/>
            <person name="Cuomo C."/>
            <person name="de Hoog S."/>
            <person name="Gorbushina A."/>
            <person name="Walker B."/>
            <person name="Young S.K."/>
            <person name="Zeng Q."/>
            <person name="Gargeya S."/>
            <person name="Fitzgerald M."/>
            <person name="Haas B."/>
            <person name="Abouelleil A."/>
            <person name="Allen A.W."/>
            <person name="Alvarado L."/>
            <person name="Arachchi H.M."/>
            <person name="Berlin A.M."/>
            <person name="Chapman S.B."/>
            <person name="Gainer-Dewar J."/>
            <person name="Goldberg J."/>
            <person name="Griggs A."/>
            <person name="Gujja S."/>
            <person name="Hansen M."/>
            <person name="Howarth C."/>
            <person name="Imamovic A."/>
            <person name="Ireland A."/>
            <person name="Larimer J."/>
            <person name="McCowan C."/>
            <person name="Murphy C."/>
            <person name="Pearson M."/>
            <person name="Poon T.W."/>
            <person name="Priest M."/>
            <person name="Roberts A."/>
            <person name="Saif S."/>
            <person name="Shea T."/>
            <person name="Sisk P."/>
            <person name="Sykes S."/>
            <person name="Wortman J."/>
            <person name="Nusbaum C."/>
            <person name="Birren B."/>
        </authorList>
    </citation>
    <scope>NUCLEOTIDE SEQUENCE [LARGE SCALE GENOMIC DNA]</scope>
    <source>
        <strain evidence="10 11">CBS 160.54</strain>
    </source>
</reference>
<dbReference type="VEuPathDB" id="FungiDB:G647_00169"/>
<evidence type="ECO:0000313" key="11">
    <source>
        <dbReference type="Proteomes" id="UP000030678"/>
    </source>
</evidence>
<dbReference type="InterPro" id="IPR003663">
    <property type="entry name" value="Sugar/inositol_transpt"/>
</dbReference>
<accession>V9DLI5</accession>
<feature type="transmembrane region" description="Helical" evidence="8">
    <location>
        <begin position="146"/>
        <end position="168"/>
    </location>
</feature>
<evidence type="ECO:0000256" key="7">
    <source>
        <dbReference type="SAM" id="MobiDB-lite"/>
    </source>
</evidence>
<dbReference type="EMBL" id="KB822697">
    <property type="protein sequence ID" value="ETI27720.1"/>
    <property type="molecule type" value="Genomic_DNA"/>
</dbReference>
<evidence type="ECO:0000256" key="6">
    <source>
        <dbReference type="ARBA" id="ARBA00023136"/>
    </source>
</evidence>
<dbReference type="PROSITE" id="PS50850">
    <property type="entry name" value="MFS"/>
    <property type="match status" value="1"/>
</dbReference>
<keyword evidence="5 8" id="KW-1133">Transmembrane helix</keyword>
<feature type="transmembrane region" description="Helical" evidence="8">
    <location>
        <begin position="30"/>
        <end position="49"/>
    </location>
</feature>
<feature type="transmembrane region" description="Helical" evidence="8">
    <location>
        <begin position="301"/>
        <end position="322"/>
    </location>
</feature>
<feature type="transmembrane region" description="Helical" evidence="8">
    <location>
        <begin position="86"/>
        <end position="104"/>
    </location>
</feature>
<feature type="transmembrane region" description="Helical" evidence="8">
    <location>
        <begin position="269"/>
        <end position="292"/>
    </location>
</feature>
<dbReference type="PRINTS" id="PR00171">
    <property type="entry name" value="SUGRTRNSPORT"/>
</dbReference>
<dbReference type="GO" id="GO:0016020">
    <property type="term" value="C:membrane"/>
    <property type="evidence" value="ECO:0007669"/>
    <property type="project" value="UniProtKB-SubCell"/>
</dbReference>
<feature type="transmembrane region" description="Helical" evidence="8">
    <location>
        <begin position="56"/>
        <end position="80"/>
    </location>
</feature>
<comment type="subcellular location">
    <subcellularLocation>
        <location evidence="1">Membrane</location>
        <topology evidence="1">Multi-pass membrane protein</topology>
    </subcellularLocation>
</comment>
<protein>
    <recommendedName>
        <fullName evidence="9">Major facilitator superfamily (MFS) profile domain-containing protein</fullName>
    </recommendedName>
</protein>
<dbReference type="OrthoDB" id="6612291at2759"/>
<feature type="domain" description="Major facilitator superfamily (MFS) profile" evidence="9">
    <location>
        <begin position="1"/>
        <end position="462"/>
    </location>
</feature>
<feature type="transmembrane region" description="Helical" evidence="8">
    <location>
        <begin position="116"/>
        <end position="134"/>
    </location>
</feature>
<keyword evidence="4 8" id="KW-0812">Transmembrane</keyword>
<dbReference type="InterPro" id="IPR005829">
    <property type="entry name" value="Sugar_transporter_CS"/>
</dbReference>
<dbReference type="GO" id="GO:0005351">
    <property type="term" value="F:carbohydrate:proton symporter activity"/>
    <property type="evidence" value="ECO:0007669"/>
    <property type="project" value="TreeGrafter"/>
</dbReference>
<evidence type="ECO:0000313" key="10">
    <source>
        <dbReference type="EMBL" id="ETI27720.1"/>
    </source>
</evidence>
<dbReference type="InterPro" id="IPR005828">
    <property type="entry name" value="MFS_sugar_transport-like"/>
</dbReference>
<evidence type="ECO:0000256" key="8">
    <source>
        <dbReference type="SAM" id="Phobius"/>
    </source>
</evidence>
<feature type="region of interest" description="Disordered" evidence="7">
    <location>
        <begin position="355"/>
        <end position="385"/>
    </location>
</feature>
<proteinExistence type="inferred from homology"/>
<dbReference type="InterPro" id="IPR036259">
    <property type="entry name" value="MFS_trans_sf"/>
</dbReference>
<evidence type="ECO:0000256" key="4">
    <source>
        <dbReference type="ARBA" id="ARBA00022692"/>
    </source>
</evidence>
<gene>
    <name evidence="10" type="ORF">G647_00169</name>
</gene>
<dbReference type="GeneID" id="19978662"/>
<keyword evidence="3" id="KW-0813">Transport</keyword>
<dbReference type="Proteomes" id="UP000030678">
    <property type="component" value="Unassembled WGS sequence"/>
</dbReference>
<feature type="transmembrane region" description="Helical" evidence="8">
    <location>
        <begin position="399"/>
        <end position="418"/>
    </location>
</feature>
<evidence type="ECO:0000256" key="5">
    <source>
        <dbReference type="ARBA" id="ARBA00022989"/>
    </source>
</evidence>
<dbReference type="InterPro" id="IPR020846">
    <property type="entry name" value="MFS_dom"/>
</dbReference>
<comment type="similarity">
    <text evidence="2">Belongs to the major facilitator superfamily. Sugar transporter (TC 2.A.1.1) family.</text>
</comment>
<organism evidence="10 11">
    <name type="scientific">Cladophialophora carrionii CBS 160.54</name>
    <dbReference type="NCBI Taxonomy" id="1279043"/>
    <lineage>
        <taxon>Eukaryota</taxon>
        <taxon>Fungi</taxon>
        <taxon>Dikarya</taxon>
        <taxon>Ascomycota</taxon>
        <taxon>Pezizomycotina</taxon>
        <taxon>Eurotiomycetes</taxon>
        <taxon>Chaetothyriomycetidae</taxon>
        <taxon>Chaetothyriales</taxon>
        <taxon>Herpotrichiellaceae</taxon>
        <taxon>Cladophialophora</taxon>
    </lineage>
</organism>
<dbReference type="Gene3D" id="1.20.1250.20">
    <property type="entry name" value="MFS general substrate transporter like domains"/>
    <property type="match status" value="2"/>
</dbReference>
<feature type="transmembrane region" description="Helical" evidence="8">
    <location>
        <begin position="234"/>
        <end position="257"/>
    </location>
</feature>
<evidence type="ECO:0000256" key="1">
    <source>
        <dbReference type="ARBA" id="ARBA00004141"/>
    </source>
</evidence>
<feature type="compositionally biased region" description="Basic and acidic residues" evidence="7">
    <location>
        <begin position="355"/>
        <end position="364"/>
    </location>
</feature>
<dbReference type="PANTHER" id="PTHR48022">
    <property type="entry name" value="PLASTIDIC GLUCOSE TRANSPORTER 4"/>
    <property type="match status" value="1"/>
</dbReference>
<name>V9DLI5_9EURO</name>
<dbReference type="InterPro" id="IPR050360">
    <property type="entry name" value="MFS_Sugar_Transporters"/>
</dbReference>
<dbReference type="PROSITE" id="PS00217">
    <property type="entry name" value="SUGAR_TRANSPORT_2"/>
    <property type="match status" value="1"/>
</dbReference>
<dbReference type="RefSeq" id="XP_008721794.1">
    <property type="nucleotide sequence ID" value="XM_008723572.1"/>
</dbReference>
<dbReference type="AlphaFoldDB" id="V9DLI5"/>
<evidence type="ECO:0000259" key="9">
    <source>
        <dbReference type="PROSITE" id="PS50850"/>
    </source>
</evidence>
<keyword evidence="6 8" id="KW-0472">Membrane</keyword>
<sequence length="462" mass="50355">MLLPPDVNGRAGHFLDHFGGSISDSESGGIVSAITGGAIVGAAAVCWLGDFLGRRWTIFTGSVISVFGCALQAGTTTIAMMIAGRFIAGIALGLLTSTIPMYCAELSEKSVRGAMSGLLQWMLSWGFLCAQWIGYGCSFVNGDFPWRFPLAFQCIPGLILAVGCLFLLESPRWLCEKNRNEDGKAVLQKLRSGLPQETIELEYREIVDVIAADRANLEINWKTIITRPSWRRRLLLGCGVQFFCQLSGINVINYYGARIYEALGIGTQTSLMIIGISGALSIVYATVGLWLLERIGRIKPLIVSAIGMAACLATNAAPVAAFQPGHPQHAPRLGRHELLRLALLHHDGHHLVGVSRRDLPRADPRQGATRPPPSSTGPSISSLRRCRPWPCRPSASSTFYVFFCTNLISAVCYFFFYPETKGKTLEQMDEVFGDQVVPHVLEDPEGAELAKARLSVVELEKS</sequence>
<dbReference type="HOGENOM" id="CLU_001265_30_3_1"/>
<evidence type="ECO:0000256" key="2">
    <source>
        <dbReference type="ARBA" id="ARBA00010992"/>
    </source>
</evidence>
<dbReference type="Pfam" id="PF00083">
    <property type="entry name" value="Sugar_tr"/>
    <property type="match status" value="2"/>
</dbReference>
<dbReference type="PANTHER" id="PTHR48022:SF9">
    <property type="entry name" value="MAJOR FACILITATOR SUPERFAMILY (MFS) PROFILE DOMAIN-CONTAINING PROTEIN"/>
    <property type="match status" value="1"/>
</dbReference>
<evidence type="ECO:0000256" key="3">
    <source>
        <dbReference type="ARBA" id="ARBA00022448"/>
    </source>
</evidence>
<dbReference type="SUPFAM" id="SSF103473">
    <property type="entry name" value="MFS general substrate transporter"/>
    <property type="match status" value="1"/>
</dbReference>